<evidence type="ECO:0000259" key="2">
    <source>
        <dbReference type="PROSITE" id="PS50006"/>
    </source>
</evidence>
<dbReference type="OrthoDB" id="151099at2"/>
<feature type="compositionally biased region" description="Basic and acidic residues" evidence="1">
    <location>
        <begin position="134"/>
        <end position="151"/>
    </location>
</feature>
<protein>
    <submittedName>
        <fullName evidence="3">FHA domain protein</fullName>
    </submittedName>
</protein>
<dbReference type="RefSeq" id="WP_145093684.1">
    <property type="nucleotide sequence ID" value="NZ_CP036261.1"/>
</dbReference>
<evidence type="ECO:0000256" key="1">
    <source>
        <dbReference type="SAM" id="MobiDB-lite"/>
    </source>
</evidence>
<dbReference type="SUPFAM" id="SSF49879">
    <property type="entry name" value="SMAD/FHA domain"/>
    <property type="match status" value="1"/>
</dbReference>
<dbReference type="SMART" id="SM00240">
    <property type="entry name" value="FHA"/>
    <property type="match status" value="1"/>
</dbReference>
<proteinExistence type="predicted"/>
<organism evidence="3 4">
    <name type="scientific">Rosistilla ulvae</name>
    <dbReference type="NCBI Taxonomy" id="1930277"/>
    <lineage>
        <taxon>Bacteria</taxon>
        <taxon>Pseudomonadati</taxon>
        <taxon>Planctomycetota</taxon>
        <taxon>Planctomycetia</taxon>
        <taxon>Pirellulales</taxon>
        <taxon>Pirellulaceae</taxon>
        <taxon>Rosistilla</taxon>
    </lineage>
</organism>
<feature type="region of interest" description="Disordered" evidence="1">
    <location>
        <begin position="126"/>
        <end position="151"/>
    </location>
</feature>
<accession>A0A517LX18</accession>
<dbReference type="InterPro" id="IPR050923">
    <property type="entry name" value="Cell_Proc_Reg/RNA_Proc"/>
</dbReference>
<evidence type="ECO:0000313" key="4">
    <source>
        <dbReference type="Proteomes" id="UP000319557"/>
    </source>
</evidence>
<dbReference type="InterPro" id="IPR008984">
    <property type="entry name" value="SMAD_FHA_dom_sf"/>
</dbReference>
<dbReference type="Pfam" id="PF00498">
    <property type="entry name" value="FHA"/>
    <property type="match status" value="1"/>
</dbReference>
<dbReference type="InterPro" id="IPR000253">
    <property type="entry name" value="FHA_dom"/>
</dbReference>
<keyword evidence="4" id="KW-1185">Reference proteome</keyword>
<dbReference type="AlphaFoldDB" id="A0A517LX18"/>
<evidence type="ECO:0000313" key="3">
    <source>
        <dbReference type="EMBL" id="QDS87168.1"/>
    </source>
</evidence>
<dbReference type="Gene3D" id="2.60.200.20">
    <property type="match status" value="1"/>
</dbReference>
<reference evidence="3 4" key="1">
    <citation type="submission" date="2019-02" db="EMBL/GenBank/DDBJ databases">
        <title>Deep-cultivation of Planctomycetes and their phenomic and genomic characterization uncovers novel biology.</title>
        <authorList>
            <person name="Wiegand S."/>
            <person name="Jogler M."/>
            <person name="Boedeker C."/>
            <person name="Pinto D."/>
            <person name="Vollmers J."/>
            <person name="Rivas-Marin E."/>
            <person name="Kohn T."/>
            <person name="Peeters S.H."/>
            <person name="Heuer A."/>
            <person name="Rast P."/>
            <person name="Oberbeckmann S."/>
            <person name="Bunk B."/>
            <person name="Jeske O."/>
            <person name="Meyerdierks A."/>
            <person name="Storesund J.E."/>
            <person name="Kallscheuer N."/>
            <person name="Luecker S."/>
            <person name="Lage O.M."/>
            <person name="Pohl T."/>
            <person name="Merkel B.J."/>
            <person name="Hornburger P."/>
            <person name="Mueller R.-W."/>
            <person name="Bruemmer F."/>
            <person name="Labrenz M."/>
            <person name="Spormann A.M."/>
            <person name="Op den Camp H."/>
            <person name="Overmann J."/>
            <person name="Amann R."/>
            <person name="Jetten M.S.M."/>
            <person name="Mascher T."/>
            <person name="Medema M.H."/>
            <person name="Devos D.P."/>
            <person name="Kaster A.-K."/>
            <person name="Ovreas L."/>
            <person name="Rohde M."/>
            <person name="Galperin M.Y."/>
            <person name="Jogler C."/>
        </authorList>
    </citation>
    <scope>NUCLEOTIDE SEQUENCE [LARGE SCALE GENOMIC DNA]</scope>
    <source>
        <strain evidence="3 4">EC9</strain>
    </source>
</reference>
<dbReference type="EMBL" id="CP036261">
    <property type="protein sequence ID" value="QDS87168.1"/>
    <property type="molecule type" value="Genomic_DNA"/>
</dbReference>
<dbReference type="KEGG" id="ruv:EC9_13450"/>
<name>A0A517LX18_9BACT</name>
<dbReference type="PROSITE" id="PS50006">
    <property type="entry name" value="FHA_DOMAIN"/>
    <property type="match status" value="1"/>
</dbReference>
<feature type="domain" description="FHA" evidence="2">
    <location>
        <begin position="29"/>
        <end position="78"/>
    </location>
</feature>
<dbReference type="Proteomes" id="UP000319557">
    <property type="component" value="Chromosome"/>
</dbReference>
<sequence>MDDIGKVKRYGMLEPSSGGDPVPLLKERLTVGRRDSCDICLKFANISGQHCRLTLENGYWFARDMDSRNGTKVNGSRILRKRLDPGSVISFAKHEYTIEYNPQDLGAFGPPPPDEDQLSDVLRRSLMDRAGMNRRSESNRFKNEQHDDLDF</sequence>
<dbReference type="PANTHER" id="PTHR23308">
    <property type="entry name" value="NUCLEAR INHIBITOR OF PROTEIN PHOSPHATASE-1"/>
    <property type="match status" value="1"/>
</dbReference>
<gene>
    <name evidence="3" type="ORF">EC9_13450</name>
</gene>
<dbReference type="CDD" id="cd00060">
    <property type="entry name" value="FHA"/>
    <property type="match status" value="1"/>
</dbReference>